<proteinExistence type="predicted"/>
<evidence type="ECO:0000313" key="2">
    <source>
        <dbReference type="EMBL" id="QTR48499.1"/>
    </source>
</evidence>
<feature type="transmembrane region" description="Helical" evidence="1">
    <location>
        <begin position="188"/>
        <end position="206"/>
    </location>
</feature>
<accession>A0ABX7WXU5</accession>
<sequence>MGHSWRQEGFFGQTLNIESPVTGKYALSQLGFRPFFLAAGLFAIVSMVLWTGIYSFGWGGLHSGYPAITWHAHEMVFGYTVAVAAGFLLTAIRNWTGQQTLHGWPLLALVGMWLLARILPFVGELPLLVLAVVDTLFLFCLLLAVAYPIIRAKQWQQMGIVGSVTLLVVADAVFYLGLLGIWPKGLQLGLYGAFYLILSLILIVGRRVIPFFIERGVGCPFTARNRGWIDSSALVLLLLFAVADLTFMVTGHGVAGYVSAELALLQVLLHSLRLWGWHHPNIWKKPLLWVLYLAYLWLVLGFLLKFLAVVAGVSPWLAVHAFAYGGFTVVTVGMMARVILGHTGRNVFEPPLVVVAVFVLLLGGAAIRVLAVWWLPHSHAVWILASQLLWIAAFTLFVWKYAPMLLKPRIDGRYG</sequence>
<feature type="transmembrane region" description="Helical" evidence="1">
    <location>
        <begin position="159"/>
        <end position="182"/>
    </location>
</feature>
<keyword evidence="1" id="KW-0472">Membrane</keyword>
<organism evidence="2 3">
    <name type="scientific">Thiothrix litoralis</name>
    <dbReference type="NCBI Taxonomy" id="2891210"/>
    <lineage>
        <taxon>Bacteria</taxon>
        <taxon>Pseudomonadati</taxon>
        <taxon>Pseudomonadota</taxon>
        <taxon>Gammaproteobacteria</taxon>
        <taxon>Thiotrichales</taxon>
        <taxon>Thiotrichaceae</taxon>
        <taxon>Thiothrix</taxon>
    </lineage>
</organism>
<feature type="transmembrane region" description="Helical" evidence="1">
    <location>
        <begin position="317"/>
        <end position="340"/>
    </location>
</feature>
<feature type="transmembrane region" description="Helical" evidence="1">
    <location>
        <begin position="76"/>
        <end position="92"/>
    </location>
</feature>
<feature type="transmembrane region" description="Helical" evidence="1">
    <location>
        <begin position="227"/>
        <end position="248"/>
    </location>
</feature>
<keyword evidence="1" id="KW-1133">Transmembrane helix</keyword>
<evidence type="ECO:0000256" key="1">
    <source>
        <dbReference type="SAM" id="Phobius"/>
    </source>
</evidence>
<dbReference type="Pfam" id="PF05940">
    <property type="entry name" value="NnrS"/>
    <property type="match status" value="1"/>
</dbReference>
<keyword evidence="3" id="KW-1185">Reference proteome</keyword>
<protein>
    <submittedName>
        <fullName evidence="2">NnrS family protein</fullName>
    </submittedName>
</protein>
<keyword evidence="1" id="KW-0812">Transmembrane</keyword>
<dbReference type="EMBL" id="CP072801">
    <property type="protein sequence ID" value="QTR48499.1"/>
    <property type="molecule type" value="Genomic_DNA"/>
</dbReference>
<feature type="transmembrane region" description="Helical" evidence="1">
    <location>
        <begin position="35"/>
        <end position="56"/>
    </location>
</feature>
<feature type="transmembrane region" description="Helical" evidence="1">
    <location>
        <begin position="352"/>
        <end position="374"/>
    </location>
</feature>
<evidence type="ECO:0000313" key="3">
    <source>
        <dbReference type="Proteomes" id="UP000672039"/>
    </source>
</evidence>
<reference evidence="2 3" key="1">
    <citation type="submission" date="2021-04" db="EMBL/GenBank/DDBJ databases">
        <title>Genomics, taxonomy and metabolism of representatives of sulfur bacteria of the genus Thiothrix: Thiothrix fructosivorans QT, Thiothrix unzii A1T and three new species, Thiothrix subterranea sp. nov., Thiothrix litoralis sp. nov. and 'Candidatus Thiothrix anitrata' sp. nov.</title>
        <authorList>
            <person name="Ravin N.V."/>
            <person name="Smolyakov D."/>
            <person name="Rudenko T.S."/>
            <person name="Mardanov A.V."/>
            <person name="Beletsky A.V."/>
            <person name="Markov N.D."/>
            <person name="Fomenkov A.I."/>
            <person name="Roberts R.J."/>
            <person name="Karnachuk O.V."/>
            <person name="Novikov A."/>
            <person name="Grabovich M.Y."/>
        </authorList>
    </citation>
    <scope>NUCLEOTIDE SEQUENCE [LARGE SCALE GENOMIC DNA]</scope>
    <source>
        <strain evidence="2 3">AS</strain>
    </source>
</reference>
<feature type="transmembrane region" description="Helical" evidence="1">
    <location>
        <begin position="380"/>
        <end position="399"/>
    </location>
</feature>
<feature type="transmembrane region" description="Helical" evidence="1">
    <location>
        <begin position="104"/>
        <end position="122"/>
    </location>
</feature>
<dbReference type="InterPro" id="IPR010266">
    <property type="entry name" value="NnrS"/>
</dbReference>
<feature type="transmembrane region" description="Helical" evidence="1">
    <location>
        <begin position="128"/>
        <end position="147"/>
    </location>
</feature>
<feature type="transmembrane region" description="Helical" evidence="1">
    <location>
        <begin position="287"/>
        <end position="311"/>
    </location>
</feature>
<dbReference type="Proteomes" id="UP000672039">
    <property type="component" value="Chromosome"/>
</dbReference>
<gene>
    <name evidence="2" type="ORF">J9253_20545</name>
</gene>
<name>A0ABX7WXU5_9GAMM</name>